<dbReference type="EMBL" id="CP016428">
    <property type="protein sequence ID" value="ANW01355.1"/>
    <property type="molecule type" value="Genomic_DNA"/>
</dbReference>
<organism evidence="1 2">
    <name type="scientific">Bradyrhizobium icense</name>
    <dbReference type="NCBI Taxonomy" id="1274631"/>
    <lineage>
        <taxon>Bacteria</taxon>
        <taxon>Pseudomonadati</taxon>
        <taxon>Pseudomonadota</taxon>
        <taxon>Alphaproteobacteria</taxon>
        <taxon>Hyphomicrobiales</taxon>
        <taxon>Nitrobacteraceae</taxon>
        <taxon>Bradyrhizobium</taxon>
    </lineage>
</organism>
<proteinExistence type="predicted"/>
<sequence>MWVFPDGFTALFRSAAALPASLLMPVVELPPVPLPAVVPLVEDPAAPPAAAPPVPELPPAPLPPVCARAKVFVNASAMANPIVASFMIAPFLAA</sequence>
<evidence type="ECO:0000313" key="1">
    <source>
        <dbReference type="EMBL" id="ANW01355.1"/>
    </source>
</evidence>
<keyword evidence="2" id="KW-1185">Reference proteome</keyword>
<dbReference type="KEGG" id="bic:LMTR13_15440"/>
<gene>
    <name evidence="1" type="ORF">LMTR13_15440</name>
</gene>
<dbReference type="Proteomes" id="UP000092839">
    <property type="component" value="Chromosome"/>
</dbReference>
<evidence type="ECO:0000313" key="2">
    <source>
        <dbReference type="Proteomes" id="UP000092839"/>
    </source>
</evidence>
<reference evidence="1 2" key="1">
    <citation type="submission" date="2016-07" db="EMBL/GenBank/DDBJ databases">
        <title>Complete genome sequence of Bradyrhizobium icense LMTR 13T, a potential inoculant strain isolated from lima bean (Phaseolus lunatus) in Peru.</title>
        <authorList>
            <person name="Ormeno-Orrillo E."/>
            <person name="Duran D."/>
            <person name="Rogel M.A."/>
            <person name="Rey L."/>
            <person name="Imperial J."/>
            <person name="Ruiz-Argueso T."/>
            <person name="Martinez-Romero E."/>
        </authorList>
    </citation>
    <scope>NUCLEOTIDE SEQUENCE [LARGE SCALE GENOMIC DNA]</scope>
    <source>
        <strain evidence="1 2">LMTR 13</strain>
    </source>
</reference>
<name>A0A1B1UF54_9BRAD</name>
<dbReference type="STRING" id="1274631.LMTR13_15440"/>
<dbReference type="AlphaFoldDB" id="A0A1B1UF54"/>
<accession>A0A1B1UF54</accession>
<protein>
    <submittedName>
        <fullName evidence="1">Uncharacterized protein</fullName>
    </submittedName>
</protein>